<keyword evidence="1" id="KW-0805">Transcription regulation</keyword>
<dbReference type="SUPFAM" id="SSF46785">
    <property type="entry name" value="Winged helix' DNA-binding domain"/>
    <property type="match status" value="1"/>
</dbReference>
<dbReference type="PROSITE" id="PS51063">
    <property type="entry name" value="HTH_CRP_2"/>
    <property type="match status" value="1"/>
</dbReference>
<name>A0A395WAY2_9FIRM</name>
<proteinExistence type="predicted"/>
<keyword evidence="2" id="KW-0238">DNA-binding</keyword>
<organism evidence="5 6">
    <name type="scientific">Holdemanella biformis</name>
    <dbReference type="NCBI Taxonomy" id="1735"/>
    <lineage>
        <taxon>Bacteria</taxon>
        <taxon>Bacillati</taxon>
        <taxon>Bacillota</taxon>
        <taxon>Erysipelotrichia</taxon>
        <taxon>Erysipelotrichales</taxon>
        <taxon>Erysipelotrichaceae</taxon>
        <taxon>Holdemanella</taxon>
    </lineage>
</organism>
<dbReference type="Proteomes" id="UP000265489">
    <property type="component" value="Unassembled WGS sequence"/>
</dbReference>
<dbReference type="GO" id="GO:0003677">
    <property type="term" value="F:DNA binding"/>
    <property type="evidence" value="ECO:0007669"/>
    <property type="project" value="UniProtKB-KW"/>
</dbReference>
<evidence type="ECO:0000256" key="3">
    <source>
        <dbReference type="ARBA" id="ARBA00023163"/>
    </source>
</evidence>
<dbReference type="SMART" id="SM00419">
    <property type="entry name" value="HTH_CRP"/>
    <property type="match status" value="1"/>
</dbReference>
<evidence type="ECO:0000256" key="1">
    <source>
        <dbReference type="ARBA" id="ARBA00023015"/>
    </source>
</evidence>
<feature type="domain" description="HTH crp-type" evidence="4">
    <location>
        <begin position="136"/>
        <end position="210"/>
    </location>
</feature>
<dbReference type="EMBL" id="QRYQ01000017">
    <property type="protein sequence ID" value="RGU90527.1"/>
    <property type="molecule type" value="Genomic_DNA"/>
</dbReference>
<dbReference type="SUPFAM" id="SSF51206">
    <property type="entry name" value="cAMP-binding domain-like"/>
    <property type="match status" value="1"/>
</dbReference>
<dbReference type="InterPro" id="IPR014710">
    <property type="entry name" value="RmlC-like_jellyroll"/>
</dbReference>
<dbReference type="InterPro" id="IPR012318">
    <property type="entry name" value="HTH_CRP"/>
</dbReference>
<gene>
    <name evidence="5" type="ORF">DWW32_08890</name>
</gene>
<evidence type="ECO:0000313" key="5">
    <source>
        <dbReference type="EMBL" id="RGU90527.1"/>
    </source>
</evidence>
<dbReference type="Pfam" id="PF13545">
    <property type="entry name" value="HTH_Crp_2"/>
    <property type="match status" value="1"/>
</dbReference>
<dbReference type="GO" id="GO:0006355">
    <property type="term" value="P:regulation of DNA-templated transcription"/>
    <property type="evidence" value="ECO:0007669"/>
    <property type="project" value="InterPro"/>
</dbReference>
<dbReference type="InterPro" id="IPR036390">
    <property type="entry name" value="WH_DNA-bd_sf"/>
</dbReference>
<dbReference type="RefSeq" id="WP_003865748.1">
    <property type="nucleotide sequence ID" value="NZ_CABLCL010000101.1"/>
</dbReference>
<dbReference type="InterPro" id="IPR036388">
    <property type="entry name" value="WH-like_DNA-bd_sf"/>
</dbReference>
<evidence type="ECO:0000259" key="4">
    <source>
        <dbReference type="PROSITE" id="PS51063"/>
    </source>
</evidence>
<comment type="caution">
    <text evidence="5">The sequence shown here is derived from an EMBL/GenBank/DDBJ whole genome shotgun (WGS) entry which is preliminary data.</text>
</comment>
<reference evidence="5 6" key="1">
    <citation type="submission" date="2018-08" db="EMBL/GenBank/DDBJ databases">
        <title>A genome reference for cultivated species of the human gut microbiota.</title>
        <authorList>
            <person name="Zou Y."/>
            <person name="Xue W."/>
            <person name="Luo G."/>
        </authorList>
    </citation>
    <scope>NUCLEOTIDE SEQUENCE [LARGE SCALE GENOMIC DNA]</scope>
    <source>
        <strain evidence="5 6">AF15-20</strain>
    </source>
</reference>
<accession>A0A395WAY2</accession>
<keyword evidence="3" id="KW-0804">Transcription</keyword>
<dbReference type="Gene3D" id="1.10.10.10">
    <property type="entry name" value="Winged helix-like DNA-binding domain superfamily/Winged helix DNA-binding domain"/>
    <property type="match status" value="1"/>
</dbReference>
<sequence length="218" mass="25331">MGSNYLIKFLEEKEAPTITKKRHTYLTYYGLEQQDTYVLKEGVIKTSIILRDGREFNISYIKGPDIISLLKDEVSQYTSAPFNVRIESETATFYRIPRVLFWEYVNQDSKLQDYVNSYYRNKLAEAIFRQQLMTMNGKNGAVCAFIYQLIPLFGRKVNNGILIDFQVTNDDIAGFCGISTRNSVNRILRGLREENVITMVNQKIVVLDKDYLKQFIQA</sequence>
<protein>
    <submittedName>
        <fullName evidence="5">Crp/Fnr family transcriptional regulator</fullName>
    </submittedName>
</protein>
<dbReference type="InterPro" id="IPR018490">
    <property type="entry name" value="cNMP-bd_dom_sf"/>
</dbReference>
<evidence type="ECO:0000256" key="2">
    <source>
        <dbReference type="ARBA" id="ARBA00023125"/>
    </source>
</evidence>
<dbReference type="GeneID" id="66580107"/>
<evidence type="ECO:0000313" key="6">
    <source>
        <dbReference type="Proteomes" id="UP000265489"/>
    </source>
</evidence>
<dbReference type="AlphaFoldDB" id="A0A395WAY2"/>
<dbReference type="Gene3D" id="2.60.120.10">
    <property type="entry name" value="Jelly Rolls"/>
    <property type="match status" value="1"/>
</dbReference>